<evidence type="ECO:0000256" key="2">
    <source>
        <dbReference type="SAM" id="Phobius"/>
    </source>
</evidence>
<feature type="compositionally biased region" description="Basic and acidic residues" evidence="1">
    <location>
        <begin position="106"/>
        <end position="137"/>
    </location>
</feature>
<evidence type="ECO:0000256" key="1">
    <source>
        <dbReference type="SAM" id="MobiDB-lite"/>
    </source>
</evidence>
<comment type="caution">
    <text evidence="3">The sequence shown here is derived from an EMBL/GenBank/DDBJ whole genome shotgun (WGS) entry which is preliminary data.</text>
</comment>
<evidence type="ECO:0000313" key="4">
    <source>
        <dbReference type="Proteomes" id="UP000629963"/>
    </source>
</evidence>
<evidence type="ECO:0008006" key="5">
    <source>
        <dbReference type="Google" id="ProtNLM"/>
    </source>
</evidence>
<dbReference type="EMBL" id="JACRUJ010000001">
    <property type="protein sequence ID" value="MBC5840745.1"/>
    <property type="molecule type" value="Genomic_DNA"/>
</dbReference>
<feature type="transmembrane region" description="Helical" evidence="2">
    <location>
        <begin position="156"/>
        <end position="176"/>
    </location>
</feature>
<gene>
    <name evidence="3" type="ORF">H8R23_04950</name>
</gene>
<feature type="region of interest" description="Disordered" evidence="1">
    <location>
        <begin position="106"/>
        <end position="139"/>
    </location>
</feature>
<protein>
    <recommendedName>
        <fullName evidence="5">Lipoprotein</fullName>
    </recommendedName>
</protein>
<dbReference type="Proteomes" id="UP000629963">
    <property type="component" value="Unassembled WGS sequence"/>
</dbReference>
<organism evidence="3 4">
    <name type="scientific">Flavobacterium kayseriense</name>
    <dbReference type="NCBI Taxonomy" id="2764714"/>
    <lineage>
        <taxon>Bacteria</taxon>
        <taxon>Pseudomonadati</taxon>
        <taxon>Bacteroidota</taxon>
        <taxon>Flavobacteriia</taxon>
        <taxon>Flavobacteriales</taxon>
        <taxon>Flavobacteriaceae</taxon>
        <taxon>Flavobacterium</taxon>
    </lineage>
</organism>
<keyword evidence="2" id="KW-0472">Membrane</keyword>
<proteinExistence type="predicted"/>
<name>A0ABR7J5F6_9FLAO</name>
<accession>A0ABR7J5F6</accession>
<dbReference type="RefSeq" id="WP_187009302.1">
    <property type="nucleotide sequence ID" value="NZ_JACRUI010000001.1"/>
</dbReference>
<reference evidence="3 4" key="1">
    <citation type="submission" date="2020-08" db="EMBL/GenBank/DDBJ databases">
        <title>Description of novel Flavobacterium F-380 isolate.</title>
        <authorList>
            <person name="Saticioglu I.B."/>
            <person name="Duman M."/>
            <person name="Altun S."/>
        </authorList>
    </citation>
    <scope>NUCLEOTIDE SEQUENCE [LARGE SCALE GENOMIC DNA]</scope>
    <source>
        <strain evidence="3 4">F-380</strain>
    </source>
</reference>
<keyword evidence="2" id="KW-1133">Transmembrane helix</keyword>
<sequence>MKNQKINHVLFWIIVFTLTFVLNSCGARKAEKTRSTEETKNETTTAAILEKKEESAVKVEEKTTVIEKDNSKVVETSYRPIDPTKEATITTPEGKKHTLHNAEVVIKETTQDKERKTDTSIDSETTNKSELKEESESNNKAAAKKASEVIVIDKKAWSPVHLLWLLIPVLIVVFLFNKYKSKIWWV</sequence>
<keyword evidence="4" id="KW-1185">Reference proteome</keyword>
<evidence type="ECO:0000313" key="3">
    <source>
        <dbReference type="EMBL" id="MBC5840745.1"/>
    </source>
</evidence>
<keyword evidence="2" id="KW-0812">Transmembrane</keyword>